<comment type="similarity">
    <text evidence="10">Belongs to the glycosyl hydrolase 18 family.</text>
</comment>
<evidence type="ECO:0000256" key="9">
    <source>
        <dbReference type="RuleBase" id="RU000489"/>
    </source>
</evidence>
<evidence type="ECO:0000256" key="6">
    <source>
        <dbReference type="ARBA" id="ARBA00023277"/>
    </source>
</evidence>
<dbReference type="Pfam" id="PF00704">
    <property type="entry name" value="Glyco_hydro_18"/>
    <property type="match status" value="1"/>
</dbReference>
<keyword evidence="6" id="KW-0119">Carbohydrate metabolism</keyword>
<evidence type="ECO:0000256" key="5">
    <source>
        <dbReference type="ARBA" id="ARBA00023024"/>
    </source>
</evidence>
<evidence type="ECO:0000256" key="12">
    <source>
        <dbReference type="SAM" id="SignalP"/>
    </source>
</evidence>
<dbReference type="InterPro" id="IPR017853">
    <property type="entry name" value="GH"/>
</dbReference>
<gene>
    <name evidence="14" type="ORF">FA15DRAFT_697082</name>
</gene>
<keyword evidence="3" id="KW-0147">Chitin-binding</keyword>
<evidence type="ECO:0000313" key="15">
    <source>
        <dbReference type="Proteomes" id="UP000307440"/>
    </source>
</evidence>
<evidence type="ECO:0000256" key="2">
    <source>
        <dbReference type="ARBA" id="ARBA00012729"/>
    </source>
</evidence>
<evidence type="ECO:0000313" key="14">
    <source>
        <dbReference type="EMBL" id="TFK20140.1"/>
    </source>
</evidence>
<dbReference type="EMBL" id="ML210310">
    <property type="protein sequence ID" value="TFK20140.1"/>
    <property type="molecule type" value="Genomic_DNA"/>
</dbReference>
<evidence type="ECO:0000256" key="1">
    <source>
        <dbReference type="ARBA" id="ARBA00000822"/>
    </source>
</evidence>
<dbReference type="GO" id="GO:0030246">
    <property type="term" value="F:carbohydrate binding"/>
    <property type="evidence" value="ECO:0007669"/>
    <property type="project" value="InterPro"/>
</dbReference>
<evidence type="ECO:0000256" key="10">
    <source>
        <dbReference type="RuleBase" id="RU004453"/>
    </source>
</evidence>
<keyword evidence="12" id="KW-0732">Signal</keyword>
<evidence type="ECO:0000256" key="4">
    <source>
        <dbReference type="ARBA" id="ARBA00022801"/>
    </source>
</evidence>
<dbReference type="InterPro" id="IPR050542">
    <property type="entry name" value="Glycosyl_Hydrlase18_Chitinase"/>
</dbReference>
<dbReference type="CDD" id="cd02877">
    <property type="entry name" value="GH18_hevamine_XipI_class_III"/>
    <property type="match status" value="1"/>
</dbReference>
<keyword evidence="8" id="KW-0624">Polysaccharide degradation</keyword>
<dbReference type="GO" id="GO:0000272">
    <property type="term" value="P:polysaccharide catabolic process"/>
    <property type="evidence" value="ECO:0007669"/>
    <property type="project" value="UniProtKB-KW"/>
</dbReference>
<proteinExistence type="inferred from homology"/>
<dbReference type="Proteomes" id="UP000307440">
    <property type="component" value="Unassembled WGS sequence"/>
</dbReference>
<dbReference type="SMART" id="SM00495">
    <property type="entry name" value="ChtBD3"/>
    <property type="match status" value="2"/>
</dbReference>
<dbReference type="GO" id="GO:0008843">
    <property type="term" value="F:endochitinase activity"/>
    <property type="evidence" value="ECO:0007669"/>
    <property type="project" value="UniProtKB-EC"/>
</dbReference>
<dbReference type="OrthoDB" id="6020543at2759"/>
<dbReference type="InterPro" id="IPR036573">
    <property type="entry name" value="CBM_sf_5/12"/>
</dbReference>
<feature type="domain" description="GH18" evidence="13">
    <location>
        <begin position="30"/>
        <end position="338"/>
    </location>
</feature>
<keyword evidence="7 9" id="KW-0326">Glycosidase</keyword>
<dbReference type="GO" id="GO:0006032">
    <property type="term" value="P:chitin catabolic process"/>
    <property type="evidence" value="ECO:0007669"/>
    <property type="project" value="UniProtKB-KW"/>
</dbReference>
<reference evidence="14 15" key="1">
    <citation type="journal article" date="2019" name="Nat. Ecol. Evol.">
        <title>Megaphylogeny resolves global patterns of mushroom evolution.</title>
        <authorList>
            <person name="Varga T."/>
            <person name="Krizsan K."/>
            <person name="Foldi C."/>
            <person name="Dima B."/>
            <person name="Sanchez-Garcia M."/>
            <person name="Sanchez-Ramirez S."/>
            <person name="Szollosi G.J."/>
            <person name="Szarkandi J.G."/>
            <person name="Papp V."/>
            <person name="Albert L."/>
            <person name="Andreopoulos W."/>
            <person name="Angelini C."/>
            <person name="Antonin V."/>
            <person name="Barry K.W."/>
            <person name="Bougher N.L."/>
            <person name="Buchanan P."/>
            <person name="Buyck B."/>
            <person name="Bense V."/>
            <person name="Catcheside P."/>
            <person name="Chovatia M."/>
            <person name="Cooper J."/>
            <person name="Damon W."/>
            <person name="Desjardin D."/>
            <person name="Finy P."/>
            <person name="Geml J."/>
            <person name="Haridas S."/>
            <person name="Hughes K."/>
            <person name="Justo A."/>
            <person name="Karasinski D."/>
            <person name="Kautmanova I."/>
            <person name="Kiss B."/>
            <person name="Kocsube S."/>
            <person name="Kotiranta H."/>
            <person name="LaButti K.M."/>
            <person name="Lechner B.E."/>
            <person name="Liimatainen K."/>
            <person name="Lipzen A."/>
            <person name="Lukacs Z."/>
            <person name="Mihaltcheva S."/>
            <person name="Morgado L.N."/>
            <person name="Niskanen T."/>
            <person name="Noordeloos M.E."/>
            <person name="Ohm R.A."/>
            <person name="Ortiz-Santana B."/>
            <person name="Ovrebo C."/>
            <person name="Racz N."/>
            <person name="Riley R."/>
            <person name="Savchenko A."/>
            <person name="Shiryaev A."/>
            <person name="Soop K."/>
            <person name="Spirin V."/>
            <person name="Szebenyi C."/>
            <person name="Tomsovsky M."/>
            <person name="Tulloss R.E."/>
            <person name="Uehling J."/>
            <person name="Grigoriev I.V."/>
            <person name="Vagvolgyi C."/>
            <person name="Papp T."/>
            <person name="Martin F.M."/>
            <person name="Miettinen O."/>
            <person name="Hibbett D.S."/>
            <person name="Nagy L.G."/>
        </authorList>
    </citation>
    <scope>NUCLEOTIDE SEQUENCE [LARGE SCALE GENOMIC DNA]</scope>
    <source>
        <strain evidence="14 15">CBS 121175</strain>
    </source>
</reference>
<dbReference type="Pfam" id="PF02839">
    <property type="entry name" value="CBM_5_12"/>
    <property type="match status" value="1"/>
</dbReference>
<evidence type="ECO:0000256" key="8">
    <source>
        <dbReference type="ARBA" id="ARBA00023326"/>
    </source>
</evidence>
<dbReference type="AlphaFoldDB" id="A0A5C3KJ04"/>
<evidence type="ECO:0000256" key="7">
    <source>
        <dbReference type="ARBA" id="ARBA00023295"/>
    </source>
</evidence>
<name>A0A5C3KJ04_COPMA</name>
<dbReference type="Gene3D" id="3.20.20.80">
    <property type="entry name" value="Glycosidases"/>
    <property type="match status" value="1"/>
</dbReference>
<dbReference type="Gene3D" id="2.10.10.20">
    <property type="entry name" value="Carbohydrate-binding module superfamily 5/12"/>
    <property type="match status" value="2"/>
</dbReference>
<accession>A0A5C3KJ04</accession>
<protein>
    <recommendedName>
        <fullName evidence="2">chitinase</fullName>
        <ecNumber evidence="2">3.2.1.14</ecNumber>
    </recommendedName>
</protein>
<comment type="catalytic activity">
    <reaction evidence="1">
        <text>Random endo-hydrolysis of N-acetyl-beta-D-glucosaminide (1-&gt;4)-beta-linkages in chitin and chitodextrins.</text>
        <dbReference type="EC" id="3.2.1.14"/>
    </reaction>
</comment>
<dbReference type="GO" id="GO:0008061">
    <property type="term" value="F:chitin binding"/>
    <property type="evidence" value="ECO:0007669"/>
    <property type="project" value="UniProtKB-KW"/>
</dbReference>
<dbReference type="SUPFAM" id="SSF51055">
    <property type="entry name" value="Carbohydrate binding domain"/>
    <property type="match status" value="2"/>
</dbReference>
<dbReference type="PROSITE" id="PS01095">
    <property type="entry name" value="GH18_1"/>
    <property type="match status" value="1"/>
</dbReference>
<organism evidence="14 15">
    <name type="scientific">Coprinopsis marcescibilis</name>
    <name type="common">Agaric fungus</name>
    <name type="synonym">Psathyrella marcescibilis</name>
    <dbReference type="NCBI Taxonomy" id="230819"/>
    <lineage>
        <taxon>Eukaryota</taxon>
        <taxon>Fungi</taxon>
        <taxon>Dikarya</taxon>
        <taxon>Basidiomycota</taxon>
        <taxon>Agaricomycotina</taxon>
        <taxon>Agaricomycetes</taxon>
        <taxon>Agaricomycetidae</taxon>
        <taxon>Agaricales</taxon>
        <taxon>Agaricineae</taxon>
        <taxon>Psathyrellaceae</taxon>
        <taxon>Coprinopsis</taxon>
    </lineage>
</organism>
<keyword evidence="4 9" id="KW-0378">Hydrolase</keyword>
<dbReference type="CDD" id="cd12215">
    <property type="entry name" value="ChiC_BD"/>
    <property type="match status" value="1"/>
</dbReference>
<dbReference type="PANTHER" id="PTHR45708">
    <property type="entry name" value="ENDOCHITINASE"/>
    <property type="match status" value="1"/>
</dbReference>
<keyword evidence="15" id="KW-1185">Reference proteome</keyword>
<dbReference type="EC" id="3.2.1.14" evidence="2"/>
<feature type="signal peptide" evidence="12">
    <location>
        <begin position="1"/>
        <end position="18"/>
    </location>
</feature>
<feature type="region of interest" description="Disordered" evidence="11">
    <location>
        <begin position="400"/>
        <end position="419"/>
    </location>
</feature>
<dbReference type="InterPro" id="IPR045321">
    <property type="entry name" value="Cts1-like"/>
</dbReference>
<evidence type="ECO:0000256" key="11">
    <source>
        <dbReference type="SAM" id="MobiDB-lite"/>
    </source>
</evidence>
<dbReference type="InterPro" id="IPR001223">
    <property type="entry name" value="Glyco_hydro18_cat"/>
</dbReference>
<evidence type="ECO:0000259" key="13">
    <source>
        <dbReference type="PROSITE" id="PS51910"/>
    </source>
</evidence>
<dbReference type="InterPro" id="IPR003610">
    <property type="entry name" value="CBM5/12"/>
</dbReference>
<keyword evidence="5" id="KW-0146">Chitin degradation</keyword>
<feature type="chain" id="PRO_5022916715" description="chitinase" evidence="12">
    <location>
        <begin position="19"/>
        <end position="481"/>
    </location>
</feature>
<dbReference type="PANTHER" id="PTHR45708:SF49">
    <property type="entry name" value="ENDOCHITINASE"/>
    <property type="match status" value="1"/>
</dbReference>
<dbReference type="InterPro" id="IPR001579">
    <property type="entry name" value="Glyco_hydro_18_chit_AS"/>
</dbReference>
<evidence type="ECO:0000256" key="3">
    <source>
        <dbReference type="ARBA" id="ARBA00022669"/>
    </source>
</evidence>
<dbReference type="GO" id="GO:0005576">
    <property type="term" value="C:extracellular region"/>
    <property type="evidence" value="ECO:0007669"/>
    <property type="project" value="InterPro"/>
</dbReference>
<sequence length="481" mass="51311">MYFVSIGLSFLFAWAVKAFDNNRFDNVFHSMIPLYWGQNSYGAGHSDTQNFQKRLSFYCNDNAIDVFPVAFLHVFFGTGGLPSVNLANTCNPTDNATFPGTTLPNCASLASDITTCQSKGKIVTLSLGGATGAVGFQSASQATTFAQTVWDLFLGGRSSTRPFGSAILDGVDLDIEGGTSAHYGTFINRIRSLAGNSGKKYYFTAAPQCVYPDAALGGVLNEVAFDAVYDRFYNNYCGLQNFNQASNWNFGMWDHWARFVSVSRNTKVYIGSPASVSAAGSGHVDINTLSRIATQMRRSFPSFGGVMLWDASQAYGKSRRCYANNRYDRAIKNALAAAGGTGFSYPGCSAPAYVSGRGYSAGSQVTFGGFIWQAKFFASQQPASTPNGEWSAISVCSGGGTNPSPSPTVTTPRPGPTGGSCAGVGTWSSGSIYLGGDKAVYNGRLWTAKWWTQNDAPGGSVGVWEDNGACAARVPRLIREN</sequence>
<dbReference type="STRING" id="230819.A0A5C3KJ04"/>
<dbReference type="PROSITE" id="PS51910">
    <property type="entry name" value="GH18_2"/>
    <property type="match status" value="1"/>
</dbReference>
<dbReference type="SUPFAM" id="SSF51445">
    <property type="entry name" value="(Trans)glycosidases"/>
    <property type="match status" value="1"/>
</dbReference>